<keyword evidence="3" id="KW-0132">Cell division</keyword>
<keyword evidence="4" id="KW-0159">Chromosome partition</keyword>
<dbReference type="InterPro" id="IPR013762">
    <property type="entry name" value="Integrase-like_cat_sf"/>
</dbReference>
<evidence type="ECO:0000259" key="10">
    <source>
        <dbReference type="PROSITE" id="PS51898"/>
    </source>
</evidence>
<proteinExistence type="predicted"/>
<protein>
    <submittedName>
        <fullName evidence="12">Site-specific recombinase XerD</fullName>
    </submittedName>
</protein>
<dbReference type="GO" id="GO:0007059">
    <property type="term" value="P:chromosome segregation"/>
    <property type="evidence" value="ECO:0007669"/>
    <property type="project" value="UniProtKB-KW"/>
</dbReference>
<keyword evidence="7" id="KW-0233">DNA recombination</keyword>
<dbReference type="PROSITE" id="PS51900">
    <property type="entry name" value="CB"/>
    <property type="match status" value="1"/>
</dbReference>
<keyword evidence="8" id="KW-0131">Cell cycle</keyword>
<evidence type="ECO:0000256" key="3">
    <source>
        <dbReference type="ARBA" id="ARBA00022618"/>
    </source>
</evidence>
<evidence type="ECO:0000256" key="5">
    <source>
        <dbReference type="ARBA" id="ARBA00022908"/>
    </source>
</evidence>
<comment type="subcellular location">
    <subcellularLocation>
        <location evidence="1">Cytoplasm</location>
    </subcellularLocation>
</comment>
<feature type="domain" description="Core-binding (CB)" evidence="11">
    <location>
        <begin position="39"/>
        <end position="166"/>
    </location>
</feature>
<organism evidence="12 13">
    <name type="scientific">Gynuella sunshinyii YC6258</name>
    <dbReference type="NCBI Taxonomy" id="1445510"/>
    <lineage>
        <taxon>Bacteria</taxon>
        <taxon>Pseudomonadati</taxon>
        <taxon>Pseudomonadota</taxon>
        <taxon>Gammaproteobacteria</taxon>
        <taxon>Oceanospirillales</taxon>
        <taxon>Saccharospirillaceae</taxon>
        <taxon>Gynuella</taxon>
    </lineage>
</organism>
<evidence type="ECO:0000256" key="7">
    <source>
        <dbReference type="ARBA" id="ARBA00023172"/>
    </source>
</evidence>
<dbReference type="Gene3D" id="1.10.443.10">
    <property type="entry name" value="Intergrase catalytic core"/>
    <property type="match status" value="1"/>
</dbReference>
<dbReference type="InterPro" id="IPR044068">
    <property type="entry name" value="CB"/>
</dbReference>
<evidence type="ECO:0000256" key="8">
    <source>
        <dbReference type="ARBA" id="ARBA00023306"/>
    </source>
</evidence>
<dbReference type="InterPro" id="IPR011010">
    <property type="entry name" value="DNA_brk_join_enz"/>
</dbReference>
<dbReference type="KEGG" id="gsn:YC6258_03607"/>
<dbReference type="PANTHER" id="PTHR30349:SF77">
    <property type="entry name" value="TYROSINE RECOMBINASE XERC"/>
    <property type="match status" value="1"/>
</dbReference>
<keyword evidence="2" id="KW-0963">Cytoplasm</keyword>
<dbReference type="GO" id="GO:0006310">
    <property type="term" value="P:DNA recombination"/>
    <property type="evidence" value="ECO:0007669"/>
    <property type="project" value="UniProtKB-KW"/>
</dbReference>
<reference evidence="12 13" key="1">
    <citation type="submission" date="2014-01" db="EMBL/GenBank/DDBJ databases">
        <title>Full genme sequencing of cellulolytic bacterium Gynuella sunshinyii YC6258T gen. nov., sp. nov.</title>
        <authorList>
            <person name="Khan H."/>
            <person name="Chung E.J."/>
            <person name="Chung Y.R."/>
        </authorList>
    </citation>
    <scope>NUCLEOTIDE SEQUENCE [LARGE SCALE GENOMIC DNA]</scope>
    <source>
        <strain evidence="12 13">YC6258</strain>
    </source>
</reference>
<dbReference type="GO" id="GO:0005737">
    <property type="term" value="C:cytoplasm"/>
    <property type="evidence" value="ECO:0007669"/>
    <property type="project" value="UniProtKB-SubCell"/>
</dbReference>
<dbReference type="EMBL" id="CP007142">
    <property type="protein sequence ID" value="AJQ95643.1"/>
    <property type="molecule type" value="Genomic_DNA"/>
</dbReference>
<keyword evidence="5" id="KW-0229">DNA integration</keyword>
<name>A0A0C5VQE1_9GAMM</name>
<dbReference type="SUPFAM" id="SSF56349">
    <property type="entry name" value="DNA breaking-rejoining enzymes"/>
    <property type="match status" value="1"/>
</dbReference>
<dbReference type="PATRIC" id="fig|1445510.3.peg.3575"/>
<dbReference type="Pfam" id="PF00589">
    <property type="entry name" value="Phage_integrase"/>
    <property type="match status" value="1"/>
</dbReference>
<gene>
    <name evidence="12" type="ORF">YC6258_03607</name>
</gene>
<keyword evidence="13" id="KW-1185">Reference proteome</keyword>
<evidence type="ECO:0000313" key="13">
    <source>
        <dbReference type="Proteomes" id="UP000032266"/>
    </source>
</evidence>
<evidence type="ECO:0000313" key="12">
    <source>
        <dbReference type="EMBL" id="AJQ95643.1"/>
    </source>
</evidence>
<dbReference type="HOGENOM" id="CLU_027562_42_0_6"/>
<dbReference type="GO" id="GO:0015074">
    <property type="term" value="P:DNA integration"/>
    <property type="evidence" value="ECO:0007669"/>
    <property type="project" value="UniProtKB-KW"/>
</dbReference>
<evidence type="ECO:0000256" key="6">
    <source>
        <dbReference type="ARBA" id="ARBA00023125"/>
    </source>
</evidence>
<dbReference type="InterPro" id="IPR050090">
    <property type="entry name" value="Tyrosine_recombinase_XerCD"/>
</dbReference>
<dbReference type="GO" id="GO:0051301">
    <property type="term" value="P:cell division"/>
    <property type="evidence" value="ECO:0007669"/>
    <property type="project" value="UniProtKB-KW"/>
</dbReference>
<feature type="domain" description="Tyr recombinase" evidence="10">
    <location>
        <begin position="193"/>
        <end position="404"/>
    </location>
</feature>
<keyword evidence="6 9" id="KW-0238">DNA-binding</keyword>
<sequence>MATPIPIPLFPPYRELKDFRWDEYPQLRTHLDALPGWCLEHWTWAKDFLLYLGRNKSEHTFIRFRSDVEKFLLWSFFFAEKPIDQYRKTDLLDYAEFFFKPPQTWISLKNVDKFVLTGGIYEINQDWRPFRFIADDHETDKKKYRPSQQSLQAMFSALSAFYTHLMDEEYCLGNPAIMAKKDCKRLVKDAQVRETKRLDQDQWRFLLDTAQKMAQEDSLYERNLFLIACMKTMFLRISELSERDDWIPSMSHFWQDDSKNWWLKIFGKGKKIRDISVPDSFLPYLERYRGWRGLSALPGRQERYPIVEKIRGVGGMTGRQLSRLVHQVLEQAYDDMKAMAGEKQAQIFREVSPHWLRHTGASLEIERGRALKDVSEDLGHASMGTTDMIYVQTSAKQRAASGKKREV</sequence>
<dbReference type="RefSeq" id="WP_044617873.1">
    <property type="nucleotide sequence ID" value="NZ_CP007142.1"/>
</dbReference>
<dbReference type="InterPro" id="IPR010998">
    <property type="entry name" value="Integrase_recombinase_N"/>
</dbReference>
<dbReference type="OrthoDB" id="8610787at2"/>
<evidence type="ECO:0000256" key="4">
    <source>
        <dbReference type="ARBA" id="ARBA00022829"/>
    </source>
</evidence>
<dbReference type="InterPro" id="IPR002104">
    <property type="entry name" value="Integrase_catalytic"/>
</dbReference>
<dbReference type="PANTHER" id="PTHR30349">
    <property type="entry name" value="PHAGE INTEGRASE-RELATED"/>
    <property type="match status" value="1"/>
</dbReference>
<dbReference type="AlphaFoldDB" id="A0A0C5VQE1"/>
<dbReference type="GO" id="GO:0003677">
    <property type="term" value="F:DNA binding"/>
    <property type="evidence" value="ECO:0007669"/>
    <property type="project" value="UniProtKB-UniRule"/>
</dbReference>
<evidence type="ECO:0000256" key="2">
    <source>
        <dbReference type="ARBA" id="ARBA00022490"/>
    </source>
</evidence>
<dbReference type="PROSITE" id="PS51898">
    <property type="entry name" value="TYR_RECOMBINASE"/>
    <property type="match status" value="1"/>
</dbReference>
<accession>A0A0C5VQE1</accession>
<evidence type="ECO:0000256" key="1">
    <source>
        <dbReference type="ARBA" id="ARBA00004496"/>
    </source>
</evidence>
<dbReference type="Proteomes" id="UP000032266">
    <property type="component" value="Chromosome"/>
</dbReference>
<evidence type="ECO:0000256" key="9">
    <source>
        <dbReference type="PROSITE-ProRule" id="PRU01248"/>
    </source>
</evidence>
<evidence type="ECO:0000259" key="11">
    <source>
        <dbReference type="PROSITE" id="PS51900"/>
    </source>
</evidence>
<dbReference type="STRING" id="1445510.YC6258_03607"/>
<dbReference type="Gene3D" id="1.10.150.130">
    <property type="match status" value="1"/>
</dbReference>
<dbReference type="CDD" id="cd00397">
    <property type="entry name" value="DNA_BRE_C"/>
    <property type="match status" value="1"/>
</dbReference>